<accession>A0A4P2Q2P6</accession>
<organism evidence="3 4">
    <name type="scientific">Sorangium cellulosum</name>
    <name type="common">Polyangium cellulosum</name>
    <dbReference type="NCBI Taxonomy" id="56"/>
    <lineage>
        <taxon>Bacteria</taxon>
        <taxon>Pseudomonadati</taxon>
        <taxon>Myxococcota</taxon>
        <taxon>Polyangia</taxon>
        <taxon>Polyangiales</taxon>
        <taxon>Polyangiaceae</taxon>
        <taxon>Sorangium</taxon>
    </lineage>
</organism>
<feature type="region of interest" description="Disordered" evidence="1">
    <location>
        <begin position="39"/>
        <end position="68"/>
    </location>
</feature>
<evidence type="ECO:0000256" key="2">
    <source>
        <dbReference type="SAM" id="SignalP"/>
    </source>
</evidence>
<name>A0A4P2Q2P6_SORCE</name>
<dbReference type="PROSITE" id="PS51257">
    <property type="entry name" value="PROKAR_LIPOPROTEIN"/>
    <property type="match status" value="1"/>
</dbReference>
<evidence type="ECO:0000313" key="4">
    <source>
        <dbReference type="Proteomes" id="UP000295781"/>
    </source>
</evidence>
<proteinExistence type="predicted"/>
<feature type="chain" id="PRO_5020830106" description="Secreted protein" evidence="2">
    <location>
        <begin position="26"/>
        <end position="186"/>
    </location>
</feature>
<evidence type="ECO:0000313" key="3">
    <source>
        <dbReference type="EMBL" id="AUX23540.1"/>
    </source>
</evidence>
<keyword evidence="2" id="KW-0732">Signal</keyword>
<evidence type="ECO:0000256" key="1">
    <source>
        <dbReference type="SAM" id="MobiDB-lite"/>
    </source>
</evidence>
<evidence type="ECO:0008006" key="5">
    <source>
        <dbReference type="Google" id="ProtNLM"/>
    </source>
</evidence>
<protein>
    <recommendedName>
        <fullName evidence="5">Secreted protein</fullName>
    </recommendedName>
</protein>
<dbReference type="Proteomes" id="UP000295781">
    <property type="component" value="Chromosome"/>
</dbReference>
<sequence>MGAMLRRSSLLLTLLCVPLPGLGLAVGCGHTVIVDDPSVGGTGGEAGSPRGPDGWGGGGADAGEDPLDEYIDPGCPDAGPPITDFQCDPYDQASGSCGPGEGCFIYVQYPREPCGQEIYGAYCALAGSGGQGDPCGGGEGCGAGFTCVVTGAGTQCVALCALDGDDSCDPGFVCEPIDVQGIGGCL</sequence>
<dbReference type="AlphaFoldDB" id="A0A4P2Q2P6"/>
<dbReference type="EMBL" id="CP012670">
    <property type="protein sequence ID" value="AUX23540.1"/>
    <property type="molecule type" value="Genomic_DNA"/>
</dbReference>
<feature type="signal peptide" evidence="2">
    <location>
        <begin position="1"/>
        <end position="25"/>
    </location>
</feature>
<reference evidence="3 4" key="1">
    <citation type="submission" date="2015-09" db="EMBL/GenBank/DDBJ databases">
        <title>Sorangium comparison.</title>
        <authorList>
            <person name="Zaburannyi N."/>
            <person name="Bunk B."/>
            <person name="Overmann J."/>
            <person name="Mueller R."/>
        </authorList>
    </citation>
    <scope>NUCLEOTIDE SEQUENCE [LARGE SCALE GENOMIC DNA]</scope>
    <source>
        <strain evidence="3 4">So ceGT47</strain>
    </source>
</reference>
<gene>
    <name evidence="3" type="ORF">SOCEGT47_040670</name>
</gene>